<keyword evidence="4" id="KW-1185">Reference proteome</keyword>
<dbReference type="AlphaFoldDB" id="A0A9C7Q7W0"/>
<dbReference type="CDD" id="cd02517">
    <property type="entry name" value="CMP-KDO-Synthetase"/>
    <property type="match status" value="1"/>
</dbReference>
<accession>A0A9C7Q7W0</accession>
<keyword evidence="2" id="KW-0548">Nucleotidyltransferase</keyword>
<dbReference type="OrthoDB" id="10262032at2759"/>
<dbReference type="EMBL" id="BQMJ01000075">
    <property type="protein sequence ID" value="GJQ15807.1"/>
    <property type="molecule type" value="Genomic_DNA"/>
</dbReference>
<dbReference type="NCBIfam" id="TIGR00466">
    <property type="entry name" value="kdsB"/>
    <property type="match status" value="1"/>
</dbReference>
<dbReference type="GO" id="GO:0008690">
    <property type="term" value="F:3-deoxy-manno-octulosonate cytidylyltransferase activity"/>
    <property type="evidence" value="ECO:0007669"/>
    <property type="project" value="InterPro"/>
</dbReference>
<dbReference type="InterPro" id="IPR003329">
    <property type="entry name" value="Cytidylyl_trans"/>
</dbReference>
<dbReference type="PANTHER" id="PTHR42866:SF2">
    <property type="entry name" value="3-DEOXY-MANNO-OCTULOSONATE CYTIDYLYLTRANSFERASE, MITOCHONDRIAL"/>
    <property type="match status" value="1"/>
</dbReference>
<proteinExistence type="inferred from homology"/>
<evidence type="ECO:0008006" key="5">
    <source>
        <dbReference type="Google" id="ProtNLM"/>
    </source>
</evidence>
<dbReference type="GO" id="GO:0005829">
    <property type="term" value="C:cytosol"/>
    <property type="evidence" value="ECO:0007669"/>
    <property type="project" value="TreeGrafter"/>
</dbReference>
<dbReference type="Gene3D" id="3.90.550.10">
    <property type="entry name" value="Spore Coat Polysaccharide Biosynthesis Protein SpsA, Chain A"/>
    <property type="match status" value="1"/>
</dbReference>
<evidence type="ECO:0000313" key="4">
    <source>
        <dbReference type="Proteomes" id="UP001061958"/>
    </source>
</evidence>
<dbReference type="Pfam" id="PF02348">
    <property type="entry name" value="CTP_transf_3"/>
    <property type="match status" value="1"/>
</dbReference>
<dbReference type="NCBIfam" id="NF003952">
    <property type="entry name" value="PRK05450.1-5"/>
    <property type="match status" value="1"/>
</dbReference>
<evidence type="ECO:0000313" key="3">
    <source>
        <dbReference type="EMBL" id="GJQ15807.1"/>
    </source>
</evidence>
<reference evidence="3" key="2">
    <citation type="submission" date="2022-01" db="EMBL/GenBank/DDBJ databases">
        <authorList>
            <person name="Hirooka S."/>
            <person name="Miyagishima S.Y."/>
        </authorList>
    </citation>
    <scope>NUCLEOTIDE SEQUENCE</scope>
    <source>
        <strain evidence="3">NBRC 102759</strain>
    </source>
</reference>
<comment type="caution">
    <text evidence="3">The sequence shown here is derived from an EMBL/GenBank/DDBJ whole genome shotgun (WGS) entry which is preliminary data.</text>
</comment>
<organism evidence="3 4">
    <name type="scientific">Galdieria partita</name>
    <dbReference type="NCBI Taxonomy" id="83374"/>
    <lineage>
        <taxon>Eukaryota</taxon>
        <taxon>Rhodophyta</taxon>
        <taxon>Bangiophyceae</taxon>
        <taxon>Galdieriales</taxon>
        <taxon>Galdieriaceae</taxon>
        <taxon>Galdieria</taxon>
    </lineage>
</organism>
<gene>
    <name evidence="3" type="ORF">GpartN1_g7598.t1</name>
</gene>
<dbReference type="Proteomes" id="UP001061958">
    <property type="component" value="Unassembled WGS sequence"/>
</dbReference>
<sequence>MIQVLAVIPARFGSTRFPGKPLALLRGIPVIVWVLNAVKKAKLVDRVLVATDNTEIARVISQQDGLAYLTSSKCSCGTERVIEAVGQLYHREPQNWNQLRVVVNVQGDEPAVNPQHIDIAIESLLKDKDETNFQVSTLATPFQSIEEWKSPDHVKVVCDSKCEALYFSRSPIPYYHQDANIAFPHSLYLRHVGIYAFRKSFLEKIPQLTKSPLEDLERLEQLTWIYHQKKIMVNLVQHAWRGIDRPQDLIFLEKNLPVSYETRKSYS</sequence>
<evidence type="ECO:0000256" key="1">
    <source>
        <dbReference type="ARBA" id="ARBA00022679"/>
    </source>
</evidence>
<protein>
    <recommendedName>
        <fullName evidence="5">3-deoxy-manno-octulosonate cytidylyltransferase</fullName>
    </recommendedName>
</protein>
<keyword evidence="1" id="KW-0808">Transferase</keyword>
<dbReference type="SUPFAM" id="SSF53448">
    <property type="entry name" value="Nucleotide-diphospho-sugar transferases"/>
    <property type="match status" value="1"/>
</dbReference>
<dbReference type="HAMAP" id="MF_00057">
    <property type="entry name" value="KdsB"/>
    <property type="match status" value="1"/>
</dbReference>
<dbReference type="InterPro" id="IPR004528">
    <property type="entry name" value="KdsB"/>
</dbReference>
<dbReference type="PANTHER" id="PTHR42866">
    <property type="entry name" value="3-DEOXY-MANNO-OCTULOSONATE CYTIDYLYLTRANSFERASE"/>
    <property type="match status" value="1"/>
</dbReference>
<evidence type="ECO:0000256" key="2">
    <source>
        <dbReference type="ARBA" id="ARBA00022695"/>
    </source>
</evidence>
<name>A0A9C7Q7W0_9RHOD</name>
<reference evidence="3" key="1">
    <citation type="journal article" date="2022" name="Proc. Natl. Acad. Sci. U.S.A.">
        <title>Life cycle and functional genomics of the unicellular red alga Galdieria for elucidating algal and plant evolution and industrial use.</title>
        <authorList>
            <person name="Hirooka S."/>
            <person name="Itabashi T."/>
            <person name="Ichinose T.M."/>
            <person name="Onuma R."/>
            <person name="Fujiwara T."/>
            <person name="Yamashita S."/>
            <person name="Jong L.W."/>
            <person name="Tomita R."/>
            <person name="Iwane A.H."/>
            <person name="Miyagishima S.Y."/>
        </authorList>
    </citation>
    <scope>NUCLEOTIDE SEQUENCE</scope>
    <source>
        <strain evidence="3">NBRC 102759</strain>
    </source>
</reference>
<dbReference type="InterPro" id="IPR029044">
    <property type="entry name" value="Nucleotide-diphossugar_trans"/>
</dbReference>